<keyword evidence="1" id="KW-0175">Coiled coil</keyword>
<dbReference type="PANTHER" id="PTHR43977">
    <property type="entry name" value="STRUCTURAL MAINTENANCE OF CHROMOSOMES PROTEIN 3"/>
    <property type="match status" value="1"/>
</dbReference>
<evidence type="ECO:0000256" key="1">
    <source>
        <dbReference type="SAM" id="Coils"/>
    </source>
</evidence>
<organism evidence="3 4">
    <name type="scientific">Candidatus Uhrbacteria bacterium RIFCSPHIGHO2_12_FULL_60_25</name>
    <dbReference type="NCBI Taxonomy" id="1802399"/>
    <lineage>
        <taxon>Bacteria</taxon>
        <taxon>Candidatus Uhriibacteriota</taxon>
    </lineage>
</organism>
<dbReference type="InterPro" id="IPR003395">
    <property type="entry name" value="RecF/RecN/SMC_N"/>
</dbReference>
<gene>
    <name evidence="3" type="ORF">A3E39_01905</name>
</gene>
<dbReference type="EMBL" id="MGEH01000002">
    <property type="protein sequence ID" value="OGL79763.1"/>
    <property type="molecule type" value="Genomic_DNA"/>
</dbReference>
<evidence type="ECO:0000259" key="2">
    <source>
        <dbReference type="Pfam" id="PF02463"/>
    </source>
</evidence>
<protein>
    <recommendedName>
        <fullName evidence="2">RecF/RecN/SMC N-terminal domain-containing protein</fullName>
    </recommendedName>
</protein>
<feature type="coiled-coil region" evidence="1">
    <location>
        <begin position="179"/>
        <end position="227"/>
    </location>
</feature>
<evidence type="ECO:0000313" key="3">
    <source>
        <dbReference type="EMBL" id="OGL79763.1"/>
    </source>
</evidence>
<feature type="coiled-coil region" evidence="1">
    <location>
        <begin position="399"/>
        <end position="468"/>
    </location>
</feature>
<comment type="caution">
    <text evidence="3">The sequence shown here is derived from an EMBL/GenBank/DDBJ whole genome shotgun (WGS) entry which is preliminary data.</text>
</comment>
<reference evidence="3 4" key="1">
    <citation type="journal article" date="2016" name="Nat. Commun.">
        <title>Thousands of microbial genomes shed light on interconnected biogeochemical processes in an aquifer system.</title>
        <authorList>
            <person name="Anantharaman K."/>
            <person name="Brown C.T."/>
            <person name="Hug L.A."/>
            <person name="Sharon I."/>
            <person name="Castelle C.J."/>
            <person name="Probst A.J."/>
            <person name="Thomas B.C."/>
            <person name="Singh A."/>
            <person name="Wilkins M.J."/>
            <person name="Karaoz U."/>
            <person name="Brodie E.L."/>
            <person name="Williams K.H."/>
            <person name="Hubbard S.S."/>
            <person name="Banfield J.F."/>
        </authorList>
    </citation>
    <scope>NUCLEOTIDE SEQUENCE [LARGE SCALE GENOMIC DNA]</scope>
</reference>
<dbReference type="InterPro" id="IPR027417">
    <property type="entry name" value="P-loop_NTPase"/>
</dbReference>
<sequence>MYLRRLELQGFKTFAQKTALEFHPQSKARRGLTGIVGPNGSGKSNIADAIRWVMGEQSMKLLRGKKGEDVIFSGSAKKARSGFAEVSLTLVNDDKPEIELSEIVVTRRLYRDGKSEYEVNRQAAKHGEIVLLLAQAGLGQRTYSVIGQGMVDAVLVASPSERKEFFDEAAGLRPFQLKRHQAMNKLETSKQNLSQAEALLREIGPRLSTLERQMKRLLERSSLEKERGELERKYYGGSWHDIWGNLTKVQTDVERARASESKLSSEAKALEAELAAMEKAVPPSKEFDNLRKSLDDIADQRASLREQQAKLEARVEIARAKGDTAWAALPLSKIIESVEESQKKLNELWKVLESAKPDFARAKSLVGDLRARHESLVSKLQQPAPEPASKTDPKIAKDLDEVAKQMGELVKRAASIQAELDGWSKKEEGKRAHLFETQRKLNQKRTEAQQAERKANESAVELARWETRRDAFLVELRQHQPDWEKTLNTLAQEVGKVDGVEGLLPRLAKVRSQLEWIGSIDPETEKEHGEAKTRFDFLSTQTADLKGAIAGLETVIEELDETIRTRSETAFHAMDREFGKFFKLLFGGGEAKLLQLEAEPEEDEEGNLIERDDRTTGRQEVGGIEIQATPPGKRLKNIALLSGGERALTSIALICSIMATNPSPFVVLDEVDAALDEANSKKFADILSQLSDKTQFVVVTHNRATMQQASVLYGVTLTDDGTSQLLSVKLEDVLK</sequence>
<feature type="coiled-coil region" evidence="1">
    <location>
        <begin position="253"/>
        <end position="321"/>
    </location>
</feature>
<dbReference type="SUPFAM" id="SSF52540">
    <property type="entry name" value="P-loop containing nucleoside triphosphate hydrolases"/>
    <property type="match status" value="1"/>
</dbReference>
<dbReference type="AlphaFoldDB" id="A0A1F7UN96"/>
<proteinExistence type="predicted"/>
<accession>A0A1F7UN96</accession>
<feature type="domain" description="RecF/RecN/SMC N-terminal" evidence="2">
    <location>
        <begin position="2"/>
        <end position="723"/>
    </location>
</feature>
<dbReference type="STRING" id="1802399.A3E39_01905"/>
<evidence type="ECO:0000313" key="4">
    <source>
        <dbReference type="Proteomes" id="UP000176603"/>
    </source>
</evidence>
<dbReference type="Pfam" id="PF02463">
    <property type="entry name" value="SMC_N"/>
    <property type="match status" value="1"/>
</dbReference>
<dbReference type="Proteomes" id="UP000176603">
    <property type="component" value="Unassembled WGS sequence"/>
</dbReference>
<name>A0A1F7UN96_9BACT</name>
<dbReference type="Gene3D" id="3.40.50.300">
    <property type="entry name" value="P-loop containing nucleotide triphosphate hydrolases"/>
    <property type="match status" value="2"/>
</dbReference>